<protein>
    <recommendedName>
        <fullName evidence="2">YCII-related domain-containing protein</fullName>
    </recommendedName>
</protein>
<dbReference type="InterPro" id="IPR005545">
    <property type="entry name" value="YCII"/>
</dbReference>
<proteinExistence type="inferred from homology"/>
<accession>A0ABS4DQH4</accession>
<gene>
    <name evidence="3" type="ORF">J7I44_13415</name>
</gene>
<feature type="domain" description="YCII-related" evidence="2">
    <location>
        <begin position="35"/>
        <end position="103"/>
    </location>
</feature>
<evidence type="ECO:0000313" key="3">
    <source>
        <dbReference type="EMBL" id="MBP1475307.1"/>
    </source>
</evidence>
<comment type="caution">
    <text evidence="3">The sequence shown here is derived from an EMBL/GenBank/DDBJ whole genome shotgun (WGS) entry which is preliminary data.</text>
</comment>
<organism evidence="3 4">
    <name type="scientific">Frateuria flava</name>
    <dbReference type="NCBI Taxonomy" id="2821489"/>
    <lineage>
        <taxon>Bacteria</taxon>
        <taxon>Pseudomonadati</taxon>
        <taxon>Pseudomonadota</taxon>
        <taxon>Gammaproteobacteria</taxon>
        <taxon>Lysobacterales</taxon>
        <taxon>Rhodanobacteraceae</taxon>
        <taxon>Frateuria</taxon>
    </lineage>
</organism>
<dbReference type="EMBL" id="JAGJRS010000026">
    <property type="protein sequence ID" value="MBP1475307.1"/>
    <property type="molecule type" value="Genomic_DNA"/>
</dbReference>
<evidence type="ECO:0000313" key="4">
    <source>
        <dbReference type="Proteomes" id="UP000823790"/>
    </source>
</evidence>
<sequence length="108" mass="11396">MSDLDLPHVLVIYEPAERYPCGTPTQVAQALAAMPEMAVHMARLGEAAARGEILLGGPASGRDGRPQGGMVVFRGLDLAAVAAFVADDPVVREGIERARVCRFEPVLG</sequence>
<dbReference type="Gene3D" id="3.30.70.1060">
    <property type="entry name" value="Dimeric alpha+beta barrel"/>
    <property type="match status" value="1"/>
</dbReference>
<dbReference type="InterPro" id="IPR011008">
    <property type="entry name" value="Dimeric_a/b-barrel"/>
</dbReference>
<comment type="similarity">
    <text evidence="1">Belongs to the YciI family.</text>
</comment>
<evidence type="ECO:0000259" key="2">
    <source>
        <dbReference type="Pfam" id="PF03795"/>
    </source>
</evidence>
<evidence type="ECO:0000256" key="1">
    <source>
        <dbReference type="ARBA" id="ARBA00007689"/>
    </source>
</evidence>
<reference evidence="3 4" key="1">
    <citation type="submission" date="2021-04" db="EMBL/GenBank/DDBJ databases">
        <authorList>
            <person name="Huq M.A."/>
        </authorList>
    </citation>
    <scope>NUCLEOTIDE SEQUENCE [LARGE SCALE GENOMIC DNA]</scope>
    <source>
        <strain evidence="3 4">MAH-13</strain>
    </source>
</reference>
<name>A0ABS4DQH4_9GAMM</name>
<dbReference type="RefSeq" id="WP_209621780.1">
    <property type="nucleotide sequence ID" value="NZ_JAGJRS010000026.1"/>
</dbReference>
<keyword evidence="4" id="KW-1185">Reference proteome</keyword>
<dbReference type="Proteomes" id="UP000823790">
    <property type="component" value="Unassembled WGS sequence"/>
</dbReference>
<dbReference type="SUPFAM" id="SSF54909">
    <property type="entry name" value="Dimeric alpha+beta barrel"/>
    <property type="match status" value="1"/>
</dbReference>
<dbReference type="Pfam" id="PF03795">
    <property type="entry name" value="YCII"/>
    <property type="match status" value="1"/>
</dbReference>